<comment type="caution">
    <text evidence="1">The sequence shown here is derived from an EMBL/GenBank/DDBJ whole genome shotgun (WGS) entry which is preliminary data.</text>
</comment>
<protein>
    <submittedName>
        <fullName evidence="1">Uncharacterized protein</fullName>
    </submittedName>
</protein>
<name>A0A6A0A5U0_HAELA</name>
<dbReference type="Proteomes" id="UP000485058">
    <property type="component" value="Unassembled WGS sequence"/>
</dbReference>
<accession>A0A6A0A5U0</accession>
<keyword evidence="2" id="KW-1185">Reference proteome</keyword>
<gene>
    <name evidence="1" type="ORF">HaLaN_26209</name>
</gene>
<evidence type="ECO:0000313" key="2">
    <source>
        <dbReference type="Proteomes" id="UP000485058"/>
    </source>
</evidence>
<dbReference type="AlphaFoldDB" id="A0A6A0A5U0"/>
<dbReference type="EMBL" id="BLLF01003637">
    <property type="protein sequence ID" value="GFH27827.1"/>
    <property type="molecule type" value="Genomic_DNA"/>
</dbReference>
<evidence type="ECO:0000313" key="1">
    <source>
        <dbReference type="EMBL" id="GFH27827.1"/>
    </source>
</evidence>
<feature type="non-terminal residue" evidence="1">
    <location>
        <position position="98"/>
    </location>
</feature>
<reference evidence="1 2" key="1">
    <citation type="submission" date="2020-02" db="EMBL/GenBank/DDBJ databases">
        <title>Draft genome sequence of Haematococcus lacustris strain NIES-144.</title>
        <authorList>
            <person name="Morimoto D."/>
            <person name="Nakagawa S."/>
            <person name="Yoshida T."/>
            <person name="Sawayama S."/>
        </authorList>
    </citation>
    <scope>NUCLEOTIDE SEQUENCE [LARGE SCALE GENOMIC DNA]</scope>
    <source>
        <strain evidence="1 2">NIES-144</strain>
    </source>
</reference>
<sequence length="98" mass="10939">MSVFVACAHYQDMAGNYREQSVFVSVEKCDQSVEASTTALVQCVGLLTDWANKHFAVPMPRHQYQANKTHSTRNNMFAQDTSTRPTKLIQQGTTCLPA</sequence>
<feature type="non-terminal residue" evidence="1">
    <location>
        <position position="1"/>
    </location>
</feature>
<organism evidence="1 2">
    <name type="scientific">Haematococcus lacustris</name>
    <name type="common">Green alga</name>
    <name type="synonym">Haematococcus pluvialis</name>
    <dbReference type="NCBI Taxonomy" id="44745"/>
    <lineage>
        <taxon>Eukaryota</taxon>
        <taxon>Viridiplantae</taxon>
        <taxon>Chlorophyta</taxon>
        <taxon>core chlorophytes</taxon>
        <taxon>Chlorophyceae</taxon>
        <taxon>CS clade</taxon>
        <taxon>Chlamydomonadales</taxon>
        <taxon>Haematococcaceae</taxon>
        <taxon>Haematococcus</taxon>
    </lineage>
</organism>
<proteinExistence type="predicted"/>